<dbReference type="STRING" id="1229665.N1RDC5"/>
<evidence type="ECO:0000256" key="1">
    <source>
        <dbReference type="ARBA" id="ARBA00023239"/>
    </source>
</evidence>
<keyword evidence="3" id="KW-1185">Reference proteome</keyword>
<dbReference type="GO" id="GO:0005829">
    <property type="term" value="C:cytosol"/>
    <property type="evidence" value="ECO:0007669"/>
    <property type="project" value="TreeGrafter"/>
</dbReference>
<name>N1RDC5_FUSC4</name>
<dbReference type="PANTHER" id="PTHR43172">
    <property type="entry name" value="ADENYLOSUCCINATE LYASE"/>
    <property type="match status" value="1"/>
</dbReference>
<reference evidence="3" key="2">
    <citation type="journal article" date="2014" name="PLoS ONE">
        <title>Genome and Transcriptome Analysis of the Fungal Pathogen Fusarium oxysporum f. sp. cubense Causing Banana Vascular Wilt Disease.</title>
        <authorList>
            <person name="Guo L."/>
            <person name="Han L."/>
            <person name="Yang L."/>
            <person name="Zeng H."/>
            <person name="Fan D."/>
            <person name="Zhu Y."/>
            <person name="Feng Y."/>
            <person name="Wang G."/>
            <person name="Peng C."/>
            <person name="Jiang X."/>
            <person name="Zhou D."/>
            <person name="Ni P."/>
            <person name="Liang C."/>
            <person name="Liu L."/>
            <person name="Wang J."/>
            <person name="Mao C."/>
            <person name="Fang X."/>
            <person name="Peng M."/>
            <person name="Huang J."/>
        </authorList>
    </citation>
    <scope>NUCLEOTIDE SEQUENCE [LARGE SCALE GENOMIC DNA]</scope>
    <source>
        <strain evidence="3">race 4</strain>
    </source>
</reference>
<dbReference type="PANTHER" id="PTHR43172:SF1">
    <property type="entry name" value="ADENYLOSUCCINATE LYASE"/>
    <property type="match status" value="1"/>
</dbReference>
<sequence length="317" mass="35219">MLELVRPHASLEPSIDQILLKTRLWLLLVGLRKSLAITTDALEQMKQHLEVTDQDFETARAEELIRRHDVMAHVHAFGAVAPAAASIMHYGNQATSCFKTDNTKLILMRNALDLLLPGLPSQGYLKSMQATTTLAYTHLQPDSANGRLVGKRVAQWAENLTHKVDLLVANAICDLGAKAQKLGTLAQGFVSKKRNTAGTLAARWMEGSLDDSAIRIDLPETFILTDAIIDSLDSVTGSMLKPELYIGCRVEIVEHYCDPEGTAEKKVQPYRSVFRSYQQRSSGNVSYEIPHYKINRHDEEAECQLTLIILTLLDSAL</sequence>
<keyword evidence="1 2" id="KW-0456">Lyase</keyword>
<protein>
    <submittedName>
        <fullName evidence="2">Adenylosuccinate lyase</fullName>
    </submittedName>
</protein>
<dbReference type="HOGENOM" id="CLU_877285_0_0_1"/>
<dbReference type="InterPro" id="IPR008948">
    <property type="entry name" value="L-Aspartase-like"/>
</dbReference>
<accession>N1RDC5</accession>
<dbReference type="GO" id="GO:0044208">
    <property type="term" value="P:'de novo' AMP biosynthetic process"/>
    <property type="evidence" value="ECO:0007669"/>
    <property type="project" value="TreeGrafter"/>
</dbReference>
<evidence type="ECO:0000313" key="2">
    <source>
        <dbReference type="EMBL" id="EMT63654.1"/>
    </source>
</evidence>
<dbReference type="GO" id="GO:0004018">
    <property type="term" value="F:N6-(1,2-dicarboxyethyl)AMP AMP-lyase (fumarate-forming) activity"/>
    <property type="evidence" value="ECO:0007669"/>
    <property type="project" value="TreeGrafter"/>
</dbReference>
<proteinExistence type="predicted"/>
<organism evidence="2 3">
    <name type="scientific">Fusarium oxysporum f. sp. cubense (strain race 4)</name>
    <name type="common">Panama disease fungus</name>
    <dbReference type="NCBI Taxonomy" id="2502994"/>
    <lineage>
        <taxon>Eukaryota</taxon>
        <taxon>Fungi</taxon>
        <taxon>Dikarya</taxon>
        <taxon>Ascomycota</taxon>
        <taxon>Pezizomycotina</taxon>
        <taxon>Sordariomycetes</taxon>
        <taxon>Hypocreomycetidae</taxon>
        <taxon>Hypocreales</taxon>
        <taxon>Nectriaceae</taxon>
        <taxon>Fusarium</taxon>
        <taxon>Fusarium oxysporum species complex</taxon>
    </lineage>
</organism>
<dbReference type="SUPFAM" id="SSF48557">
    <property type="entry name" value="L-aspartase-like"/>
    <property type="match status" value="1"/>
</dbReference>
<dbReference type="GO" id="GO:0070626">
    <property type="term" value="F:(S)-2-(5-amino-1-(5-phospho-D-ribosyl)imidazole-4-carboxamido) succinate lyase (fumarate-forming) activity"/>
    <property type="evidence" value="ECO:0007669"/>
    <property type="project" value="TreeGrafter"/>
</dbReference>
<dbReference type="AlphaFoldDB" id="N1RDC5"/>
<evidence type="ECO:0000313" key="3">
    <source>
        <dbReference type="Proteomes" id="UP000016929"/>
    </source>
</evidence>
<dbReference type="EMBL" id="KB726993">
    <property type="protein sequence ID" value="EMT63654.1"/>
    <property type="molecule type" value="Genomic_DNA"/>
</dbReference>
<dbReference type="OrthoDB" id="406045at2759"/>
<dbReference type="Gene3D" id="1.10.275.60">
    <property type="match status" value="1"/>
</dbReference>
<dbReference type="Proteomes" id="UP000016929">
    <property type="component" value="Unassembled WGS sequence"/>
</dbReference>
<gene>
    <name evidence="2" type="ORF">FOC4_g10013897</name>
</gene>
<reference evidence="3" key="1">
    <citation type="submission" date="2012-09" db="EMBL/GenBank/DDBJ databases">
        <title>Genome sequencing and comparative transcriptomics of race 1 and race 4 of banana pathogen: Fusarium oxysporum f. sp. cubense.</title>
        <authorList>
            <person name="Fang X."/>
            <person name="Huang J."/>
        </authorList>
    </citation>
    <scope>NUCLEOTIDE SEQUENCE [LARGE SCALE GENOMIC DNA]</scope>
    <source>
        <strain evidence="3">race 4</strain>
    </source>
</reference>